<evidence type="ECO:0000256" key="1">
    <source>
        <dbReference type="SAM" id="MobiDB-lite"/>
    </source>
</evidence>
<accession>A0A8B9UXN9</accession>
<proteinExistence type="predicted"/>
<keyword evidence="3" id="KW-1185">Reference proteome</keyword>
<dbReference type="InterPro" id="IPR013783">
    <property type="entry name" value="Ig-like_fold"/>
</dbReference>
<sequence length="326" mass="33905">WCCDSLKAERERKKKTTPSESVPSGDAGFSHGLTQTGNFLGSSGGSSSSSYLGQGCSQPLLLLAAPGSPGHSGRQRGHASPAGPRSGPEDWGGGTPRSRGGPAAAEPGRAPGGCSSWRPPIRLPLRPSRGSPGAGGCAGTGGTCPARRKAKNSLKLCHARTAAAAQAMAGAGKALVLHVLLCFLCRGVAQIKCLGSVWIEPGLEVLMGSNISINCLSTVGCPRSNLSIQLNSTARNETLRPLNSSAAQLRLHDFRLPYSSVLCFDHCGSKENKVLVCGTEVWAGYPPETPGNLTCTIGEDSGSLACTWDAGRPTHLRTEYRLHLNR</sequence>
<dbReference type="SUPFAM" id="SSF49265">
    <property type="entry name" value="Fibronectin type III"/>
    <property type="match status" value="1"/>
</dbReference>
<feature type="compositionally biased region" description="Gly residues" evidence="1">
    <location>
        <begin position="132"/>
        <end position="142"/>
    </location>
</feature>
<dbReference type="Gene3D" id="2.60.40.10">
    <property type="entry name" value="Immunoglobulins"/>
    <property type="match status" value="1"/>
</dbReference>
<protein>
    <submittedName>
        <fullName evidence="2">Uncharacterized protein</fullName>
    </submittedName>
</protein>
<name>A0A8B9UXN9_9AVES</name>
<feature type="compositionally biased region" description="Basic and acidic residues" evidence="1">
    <location>
        <begin position="1"/>
        <end position="11"/>
    </location>
</feature>
<feature type="region of interest" description="Disordered" evidence="1">
    <location>
        <begin position="1"/>
        <end position="142"/>
    </location>
</feature>
<dbReference type="AlphaFoldDB" id="A0A8B9UXN9"/>
<dbReference type="Proteomes" id="UP000694549">
    <property type="component" value="Unplaced"/>
</dbReference>
<evidence type="ECO:0000313" key="3">
    <source>
        <dbReference type="Proteomes" id="UP000694549"/>
    </source>
</evidence>
<evidence type="ECO:0000313" key="2">
    <source>
        <dbReference type="Ensembl" id="ENSAZOP00000016035.1"/>
    </source>
</evidence>
<organism evidence="2 3">
    <name type="scientific">Anas zonorhyncha</name>
    <name type="common">Eastern spot-billed duck</name>
    <dbReference type="NCBI Taxonomy" id="75864"/>
    <lineage>
        <taxon>Eukaryota</taxon>
        <taxon>Metazoa</taxon>
        <taxon>Chordata</taxon>
        <taxon>Craniata</taxon>
        <taxon>Vertebrata</taxon>
        <taxon>Euteleostomi</taxon>
        <taxon>Archelosauria</taxon>
        <taxon>Archosauria</taxon>
        <taxon>Dinosauria</taxon>
        <taxon>Saurischia</taxon>
        <taxon>Theropoda</taxon>
        <taxon>Coelurosauria</taxon>
        <taxon>Aves</taxon>
        <taxon>Neognathae</taxon>
        <taxon>Galloanserae</taxon>
        <taxon>Anseriformes</taxon>
        <taxon>Anatidae</taxon>
        <taxon>Anatinae</taxon>
        <taxon>Anas</taxon>
    </lineage>
</organism>
<dbReference type="Ensembl" id="ENSAZOT00000017246.1">
    <property type="protein sequence ID" value="ENSAZOP00000016035.1"/>
    <property type="gene ID" value="ENSAZOG00000010405.1"/>
</dbReference>
<feature type="compositionally biased region" description="Low complexity" evidence="1">
    <location>
        <begin position="96"/>
        <end position="131"/>
    </location>
</feature>
<reference evidence="2" key="2">
    <citation type="submission" date="2025-09" db="UniProtKB">
        <authorList>
            <consortium name="Ensembl"/>
        </authorList>
    </citation>
    <scope>IDENTIFICATION</scope>
</reference>
<reference evidence="2" key="1">
    <citation type="submission" date="2025-08" db="UniProtKB">
        <authorList>
            <consortium name="Ensembl"/>
        </authorList>
    </citation>
    <scope>IDENTIFICATION</scope>
</reference>
<dbReference type="InterPro" id="IPR036116">
    <property type="entry name" value="FN3_sf"/>
</dbReference>